<dbReference type="EMBL" id="JAZGQO010000021">
    <property type="protein sequence ID" value="KAK6165760.1"/>
    <property type="molecule type" value="Genomic_DNA"/>
</dbReference>
<dbReference type="AlphaFoldDB" id="A0AAN8G4F8"/>
<feature type="region of interest" description="Disordered" evidence="8">
    <location>
        <begin position="394"/>
        <end position="421"/>
    </location>
</feature>
<dbReference type="FunFam" id="3.30.70.330:FF:000424">
    <property type="entry name" value="RNA-binding protein 48 isoform X4"/>
    <property type="match status" value="1"/>
</dbReference>
<dbReference type="PANTHER" id="PTHR20957:SF0">
    <property type="entry name" value="RNA-BINDING PROTEIN 48"/>
    <property type="match status" value="1"/>
</dbReference>
<evidence type="ECO:0000313" key="9">
    <source>
        <dbReference type="EMBL" id="KAK6165760.1"/>
    </source>
</evidence>
<evidence type="ECO:0000313" key="10">
    <source>
        <dbReference type="Proteomes" id="UP001347796"/>
    </source>
</evidence>
<accession>A0AAN8G4F8</accession>
<evidence type="ECO:0000256" key="6">
    <source>
        <dbReference type="ARBA" id="ARBA00023187"/>
    </source>
</evidence>
<evidence type="ECO:0000256" key="7">
    <source>
        <dbReference type="ARBA" id="ARBA00035004"/>
    </source>
</evidence>
<dbReference type="CDD" id="cd12442">
    <property type="entry name" value="RRM_RBM48"/>
    <property type="match status" value="1"/>
</dbReference>
<dbReference type="GO" id="GO:0008380">
    <property type="term" value="P:RNA splicing"/>
    <property type="evidence" value="ECO:0007669"/>
    <property type="project" value="UniProtKB-KW"/>
</dbReference>
<keyword evidence="5" id="KW-0694">RNA-binding</keyword>
<organism evidence="9 10">
    <name type="scientific">Patella caerulea</name>
    <name type="common">Rayed Mediterranean limpet</name>
    <dbReference type="NCBI Taxonomy" id="87958"/>
    <lineage>
        <taxon>Eukaryota</taxon>
        <taxon>Metazoa</taxon>
        <taxon>Spiralia</taxon>
        <taxon>Lophotrochozoa</taxon>
        <taxon>Mollusca</taxon>
        <taxon>Gastropoda</taxon>
        <taxon>Patellogastropoda</taxon>
        <taxon>Patelloidea</taxon>
        <taxon>Patellidae</taxon>
        <taxon>Patella</taxon>
    </lineage>
</organism>
<evidence type="ECO:0000256" key="1">
    <source>
        <dbReference type="ARBA" id="ARBA00006938"/>
    </source>
</evidence>
<protein>
    <recommendedName>
        <fullName evidence="2">RNA-binding protein 48</fullName>
    </recommendedName>
</protein>
<feature type="compositionally biased region" description="Low complexity" evidence="8">
    <location>
        <begin position="304"/>
        <end position="315"/>
    </location>
</feature>
<dbReference type="GO" id="GO:0003723">
    <property type="term" value="F:RNA binding"/>
    <property type="evidence" value="ECO:0007669"/>
    <property type="project" value="UniProtKB-KW"/>
</dbReference>
<evidence type="ECO:0000256" key="4">
    <source>
        <dbReference type="ARBA" id="ARBA00022728"/>
    </source>
</evidence>
<evidence type="ECO:0000256" key="5">
    <source>
        <dbReference type="ARBA" id="ARBA00022884"/>
    </source>
</evidence>
<dbReference type="SUPFAM" id="SSF54928">
    <property type="entry name" value="RNA-binding domain, RBD"/>
    <property type="match status" value="1"/>
</dbReference>
<dbReference type="InterPro" id="IPR034264">
    <property type="entry name" value="RBM48_RRM"/>
</dbReference>
<dbReference type="GO" id="GO:0005681">
    <property type="term" value="C:spliceosomal complex"/>
    <property type="evidence" value="ECO:0007669"/>
    <property type="project" value="UniProtKB-KW"/>
</dbReference>
<feature type="region of interest" description="Disordered" evidence="8">
    <location>
        <begin position="292"/>
        <end position="315"/>
    </location>
</feature>
<reference evidence="9 10" key="1">
    <citation type="submission" date="2024-01" db="EMBL/GenBank/DDBJ databases">
        <title>The genome of the rayed Mediterranean limpet Patella caerulea (Linnaeus, 1758).</title>
        <authorList>
            <person name="Anh-Thu Weber A."/>
            <person name="Halstead-Nussloch G."/>
        </authorList>
    </citation>
    <scope>NUCLEOTIDE SEQUENCE [LARGE SCALE GENOMIC DNA]</scope>
    <source>
        <strain evidence="9">AATW-2023a</strain>
        <tissue evidence="9">Whole specimen</tissue>
    </source>
</reference>
<gene>
    <name evidence="9" type="ORF">SNE40_022621</name>
</gene>
<comment type="function">
    <text evidence="7">As a component of the minor spliceosome, involved in the splicing of U12-type introns in pre-mRNAs.</text>
</comment>
<evidence type="ECO:0000256" key="2">
    <source>
        <dbReference type="ARBA" id="ARBA00015189"/>
    </source>
</evidence>
<keyword evidence="3" id="KW-0507">mRNA processing</keyword>
<keyword evidence="10" id="KW-1185">Reference proteome</keyword>
<comment type="caution">
    <text evidence="9">The sequence shown here is derived from an EMBL/GenBank/DDBJ whole genome shotgun (WGS) entry which is preliminary data.</text>
</comment>
<name>A0AAN8G4F8_PATCE</name>
<dbReference type="PANTHER" id="PTHR20957">
    <property type="entry name" value="RNA-BINDING PROTEIN 48"/>
    <property type="match status" value="1"/>
</dbReference>
<keyword evidence="4" id="KW-0747">Spliceosome</keyword>
<dbReference type="Proteomes" id="UP001347796">
    <property type="component" value="Unassembled WGS sequence"/>
</dbReference>
<dbReference type="GO" id="GO:0006397">
    <property type="term" value="P:mRNA processing"/>
    <property type="evidence" value="ECO:0007669"/>
    <property type="project" value="UniProtKB-KW"/>
</dbReference>
<keyword evidence="6" id="KW-0508">mRNA splicing</keyword>
<dbReference type="GO" id="GO:0005654">
    <property type="term" value="C:nucleoplasm"/>
    <property type="evidence" value="ECO:0007669"/>
    <property type="project" value="TreeGrafter"/>
</dbReference>
<evidence type="ECO:0000256" key="8">
    <source>
        <dbReference type="SAM" id="MobiDB-lite"/>
    </source>
</evidence>
<dbReference type="InterPro" id="IPR039599">
    <property type="entry name" value="RBM48"/>
</dbReference>
<evidence type="ECO:0000256" key="3">
    <source>
        <dbReference type="ARBA" id="ARBA00022664"/>
    </source>
</evidence>
<feature type="compositionally biased region" description="Basic and acidic residues" evidence="8">
    <location>
        <begin position="394"/>
        <end position="404"/>
    </location>
</feature>
<dbReference type="InterPro" id="IPR035979">
    <property type="entry name" value="RBD_domain_sf"/>
</dbReference>
<comment type="similarity">
    <text evidence="1">Belongs to the RBM48 family.</text>
</comment>
<sequence>MSAPIHHVRQEICQTRPAYREGKQPKAVKVYTVAQESCYILIQGVPAVGAQDDLVKLCCEFGVLESYWPLDDYPSDEFTLVYLFQYERIQSARIAKIKLDDKSFFGGVLHVCYAPEYETVQETREKLQDRRKTVAAKIRQNAGLSPQNSRSTKFSKNEFQQNEIIPTSTERNQTQNQIDKFPYQQVPLRINVTETHVEKINPAFPTETKPYSEIDKFPYQQVPLRINVTETHVEKINPAFPAETKPYSESVQAGFQHYQSLSMLPPPQHIPLSYPSQQNTMVQSIVLPPHNEHKSANKADQIQSEKSSSDTNNSDSKIVKGLIVKDYKSKYSATKFIPRQAIKKTVTAENGTKKDKDEINRNIRKNAFTLGKSQDVETPKELKTLTVPKETELSVHTSVKDIRKQVSKFSDAPPVKKKKMR</sequence>
<proteinExistence type="inferred from homology"/>